<dbReference type="OrthoDB" id="5957970at2"/>
<organism evidence="2 3">
    <name type="scientific">Rhodanobacter glycinis</name>
    <dbReference type="NCBI Taxonomy" id="582702"/>
    <lineage>
        <taxon>Bacteria</taxon>
        <taxon>Pseudomonadati</taxon>
        <taxon>Pseudomonadota</taxon>
        <taxon>Gammaproteobacteria</taxon>
        <taxon>Lysobacterales</taxon>
        <taxon>Rhodanobacteraceae</taxon>
        <taxon>Rhodanobacter</taxon>
    </lineage>
</organism>
<comment type="caution">
    <text evidence="2">The sequence shown here is derived from an EMBL/GenBank/DDBJ whole genome shotgun (WGS) entry which is preliminary data.</text>
</comment>
<dbReference type="AlphaFoldDB" id="A0A502CE15"/>
<evidence type="ECO:0000313" key="2">
    <source>
        <dbReference type="EMBL" id="TPG10229.1"/>
    </source>
</evidence>
<gene>
    <name evidence="2" type="ORF">EAH88_07685</name>
</gene>
<evidence type="ECO:0000256" key="1">
    <source>
        <dbReference type="SAM" id="SignalP"/>
    </source>
</evidence>
<name>A0A502CE15_9GAMM</name>
<keyword evidence="1" id="KW-0732">Signal</keyword>
<dbReference type="RefSeq" id="WP_140651087.1">
    <property type="nucleotide sequence ID" value="NZ_RCZB01000001.1"/>
</dbReference>
<keyword evidence="3" id="KW-1185">Reference proteome</keyword>
<dbReference type="Proteomes" id="UP000319486">
    <property type="component" value="Unassembled WGS sequence"/>
</dbReference>
<dbReference type="EMBL" id="RCZO01000003">
    <property type="protein sequence ID" value="TPG10229.1"/>
    <property type="molecule type" value="Genomic_DNA"/>
</dbReference>
<protein>
    <submittedName>
        <fullName evidence="2">Uncharacterized protein</fullName>
    </submittedName>
</protein>
<reference evidence="2 3" key="1">
    <citation type="journal article" date="2019" name="Environ. Microbiol.">
        <title>Species interactions and distinct microbial communities in high Arctic permafrost affected cryosols are associated with the CH4 and CO2 gas fluxes.</title>
        <authorList>
            <person name="Altshuler I."/>
            <person name="Hamel J."/>
            <person name="Turney S."/>
            <person name="Magnuson E."/>
            <person name="Levesque R."/>
            <person name="Greer C."/>
            <person name="Whyte L.G."/>
        </authorList>
    </citation>
    <scope>NUCLEOTIDE SEQUENCE [LARGE SCALE GENOMIC DNA]</scope>
    <source>
        <strain evidence="2 3">S13Y</strain>
    </source>
</reference>
<feature type="chain" id="PRO_5030107267" evidence="1">
    <location>
        <begin position="25"/>
        <end position="113"/>
    </location>
</feature>
<feature type="signal peptide" evidence="1">
    <location>
        <begin position="1"/>
        <end position="24"/>
    </location>
</feature>
<proteinExistence type="predicted"/>
<accession>A0A502CE15</accession>
<evidence type="ECO:0000313" key="3">
    <source>
        <dbReference type="Proteomes" id="UP000319486"/>
    </source>
</evidence>
<sequence>MKAQNLIASFAAVLLTFASLSAVNYNVDTQPAAANQTRAVKVTDLAPVHVHPSAAELRAAVLLADAGTTGITLIPAMGRMDNAGSAGQFSLLGSQLAMPYYSFGNKFGRITKE</sequence>